<reference evidence="2" key="1">
    <citation type="journal article" date="2019" name="Int. J. Syst. Evol. Microbiol.">
        <title>The Global Catalogue of Microorganisms (GCM) 10K type strain sequencing project: providing services to taxonomists for standard genome sequencing and annotation.</title>
        <authorList>
            <consortium name="The Broad Institute Genomics Platform"/>
            <consortium name="The Broad Institute Genome Sequencing Center for Infectious Disease"/>
            <person name="Wu L."/>
            <person name="Ma J."/>
        </authorList>
    </citation>
    <scope>NUCLEOTIDE SEQUENCE [LARGE SCALE GENOMIC DNA]</scope>
    <source>
        <strain evidence="2">CCTCC AB 2017081</strain>
    </source>
</reference>
<sequence length="155" mass="18133">MSKRYKNVIRNQEGKRVGFLEGNKRWYAMFSGEEFYVTRGGHIYCTFLNHKEEVEKLFLGSLDVSEYDLLQLGLDLSVIKYHREKPPQEKRRVVNNPKIFIGVSYEKKRKGFKKWKATIKTPNGIKSVGYFASQQEAQEAQANAYTKYHQENNNG</sequence>
<keyword evidence="2" id="KW-1185">Reference proteome</keyword>
<dbReference type="EMBL" id="JBHRZG010000010">
    <property type="protein sequence ID" value="MFC3833080.1"/>
    <property type="molecule type" value="Genomic_DNA"/>
</dbReference>
<evidence type="ECO:0000313" key="1">
    <source>
        <dbReference type="EMBL" id="MFC3833080.1"/>
    </source>
</evidence>
<evidence type="ECO:0008006" key="3">
    <source>
        <dbReference type="Google" id="ProtNLM"/>
    </source>
</evidence>
<proteinExistence type="predicted"/>
<dbReference type="RefSeq" id="WP_322472534.1">
    <property type="nucleotide sequence ID" value="NZ_JBHRZG010000010.1"/>
</dbReference>
<comment type="caution">
    <text evidence="1">The sequence shown here is derived from an EMBL/GenBank/DDBJ whole genome shotgun (WGS) entry which is preliminary data.</text>
</comment>
<evidence type="ECO:0000313" key="2">
    <source>
        <dbReference type="Proteomes" id="UP001595803"/>
    </source>
</evidence>
<accession>A0ABV7ZA18</accession>
<gene>
    <name evidence="1" type="ORF">ACFOSB_09450</name>
</gene>
<organism evidence="1 2">
    <name type="scientific">Deinococcus rufus</name>
    <dbReference type="NCBI Taxonomy" id="2136097"/>
    <lineage>
        <taxon>Bacteria</taxon>
        <taxon>Thermotogati</taxon>
        <taxon>Deinococcota</taxon>
        <taxon>Deinococci</taxon>
        <taxon>Deinococcales</taxon>
        <taxon>Deinococcaceae</taxon>
        <taxon>Deinococcus</taxon>
    </lineage>
</organism>
<protein>
    <recommendedName>
        <fullName evidence="3">AP2/ERF domain-containing protein</fullName>
    </recommendedName>
</protein>
<name>A0ABV7ZA18_9DEIO</name>
<dbReference type="Proteomes" id="UP001595803">
    <property type="component" value="Unassembled WGS sequence"/>
</dbReference>